<keyword evidence="2" id="KW-1185">Reference proteome</keyword>
<organism evidence="1 2">
    <name type="scientific">Nocardia nova SH22a</name>
    <dbReference type="NCBI Taxonomy" id="1415166"/>
    <lineage>
        <taxon>Bacteria</taxon>
        <taxon>Bacillati</taxon>
        <taxon>Actinomycetota</taxon>
        <taxon>Actinomycetes</taxon>
        <taxon>Mycobacteriales</taxon>
        <taxon>Nocardiaceae</taxon>
        <taxon>Nocardia</taxon>
    </lineage>
</organism>
<protein>
    <submittedName>
        <fullName evidence="1">Uncharacterized protein</fullName>
    </submittedName>
</protein>
<dbReference type="eggNOG" id="ENOG5032K18">
    <property type="taxonomic scope" value="Bacteria"/>
</dbReference>
<dbReference type="Proteomes" id="UP000019150">
    <property type="component" value="Chromosome"/>
</dbReference>
<dbReference type="HOGENOM" id="CLU_156549_0_0_11"/>
<gene>
    <name evidence="1" type="ORF">NONO_c70100</name>
</gene>
<proteinExistence type="predicted"/>
<accession>W5TX30</accession>
<dbReference type="EMBL" id="CP006850">
    <property type="protein sequence ID" value="AHH21771.1"/>
    <property type="molecule type" value="Genomic_DNA"/>
</dbReference>
<dbReference type="PATRIC" id="fig|1415166.3.peg.7197"/>
<dbReference type="KEGG" id="nno:NONO_c70100"/>
<dbReference type="STRING" id="1415166.NONO_c70100"/>
<evidence type="ECO:0000313" key="1">
    <source>
        <dbReference type="EMBL" id="AHH21771.1"/>
    </source>
</evidence>
<sequence>MRAHPTALAWIDPEISTAPDWEAAQIARLARHLGYALTWPVVTRTVPLIDQIRSADIDALVLPAPNHLDALTLNLAMHLVDVETVCPRMSFARWRAIDVGARDARPAPR</sequence>
<dbReference type="OrthoDB" id="4561040at2"/>
<dbReference type="AlphaFoldDB" id="W5TX30"/>
<name>W5TX30_9NOCA</name>
<reference evidence="1 2" key="1">
    <citation type="journal article" date="2014" name="Appl. Environ. Microbiol.">
        <title>Insights into the Microbial Degradation of Rubber and Gutta-Percha by Analysis of the Complete Genome of Nocardia nova SH22a.</title>
        <authorList>
            <person name="Luo Q."/>
            <person name="Hiessl S."/>
            <person name="Poehlein A."/>
            <person name="Daniel R."/>
            <person name="Steinbuchel A."/>
        </authorList>
    </citation>
    <scope>NUCLEOTIDE SEQUENCE [LARGE SCALE GENOMIC DNA]</scope>
    <source>
        <strain evidence="1">SH22a</strain>
    </source>
</reference>
<evidence type="ECO:0000313" key="2">
    <source>
        <dbReference type="Proteomes" id="UP000019150"/>
    </source>
</evidence>